<dbReference type="RefSeq" id="WP_205291133.1">
    <property type="nucleotide sequence ID" value="NZ_CP074406.1"/>
</dbReference>
<gene>
    <name evidence="7" type="ORF">JK386_07825</name>
</gene>
<evidence type="ECO:0000313" key="7">
    <source>
        <dbReference type="EMBL" id="MBM9459810.1"/>
    </source>
</evidence>
<evidence type="ECO:0000259" key="6">
    <source>
        <dbReference type="SMART" id="SM01006"/>
    </source>
</evidence>
<dbReference type="GO" id="GO:0016881">
    <property type="term" value="F:acid-amino acid ligase activity"/>
    <property type="evidence" value="ECO:0007669"/>
    <property type="project" value="UniProtKB-ARBA"/>
</dbReference>
<evidence type="ECO:0000256" key="4">
    <source>
        <dbReference type="ARBA" id="ARBA00020586"/>
    </source>
</evidence>
<evidence type="ECO:0000313" key="8">
    <source>
        <dbReference type="Proteomes" id="UP000663791"/>
    </source>
</evidence>
<dbReference type="SMART" id="SM01006">
    <property type="entry name" value="AlcB"/>
    <property type="match status" value="1"/>
</dbReference>
<accession>A0A938Y8I6</accession>
<dbReference type="EMBL" id="JAERTX010000006">
    <property type="protein sequence ID" value="MBM9459810.1"/>
    <property type="molecule type" value="Genomic_DNA"/>
</dbReference>
<dbReference type="InterPro" id="IPR022770">
    <property type="entry name" value="IucA/IucC-like_C"/>
</dbReference>
<dbReference type="Pfam" id="PF06276">
    <property type="entry name" value="FhuF"/>
    <property type="match status" value="1"/>
</dbReference>
<dbReference type="InterPro" id="IPR007310">
    <property type="entry name" value="Aerobactin_biosyn_IucA/IucC_N"/>
</dbReference>
<feature type="domain" description="Acyltransferase MbtK/IucB-like conserved" evidence="6">
    <location>
        <begin position="9"/>
        <end position="56"/>
    </location>
</feature>
<dbReference type="Pfam" id="PF13523">
    <property type="entry name" value="Acetyltransf_8"/>
    <property type="match status" value="1"/>
</dbReference>
<evidence type="ECO:0000256" key="2">
    <source>
        <dbReference type="ARBA" id="ARBA00005102"/>
    </source>
</evidence>
<dbReference type="GO" id="GO:0019290">
    <property type="term" value="P:siderophore biosynthetic process"/>
    <property type="evidence" value="ECO:0007669"/>
    <property type="project" value="InterPro"/>
</dbReference>
<protein>
    <recommendedName>
        <fullName evidence="4">Lysine N-acyltransferase MbtK</fullName>
    </recommendedName>
    <alternativeName>
        <fullName evidence="5">Mycobactin synthase protein K</fullName>
    </alternativeName>
</protein>
<comment type="similarity">
    <text evidence="3">Belongs to the IucA/IucC family.</text>
</comment>
<comment type="caution">
    <text evidence="7">The sequence shown here is derived from an EMBL/GenBank/DDBJ whole genome shotgun (WGS) entry which is preliminary data.</text>
</comment>
<dbReference type="InterPro" id="IPR037455">
    <property type="entry name" value="LucA/IucC-like"/>
</dbReference>
<reference evidence="7" key="1">
    <citation type="submission" date="2021-01" db="EMBL/GenBank/DDBJ databases">
        <title>Novel species in genus Nocardioides.</title>
        <authorList>
            <person name="Zhang G."/>
        </authorList>
    </citation>
    <scope>NUCLEOTIDE SEQUENCE</scope>
    <source>
        <strain evidence="7">Zg-536</strain>
    </source>
</reference>
<sequence>MSTRAITIEPVDLDRDLPLLHAWVTHPRSVFWMMQDASLDDVQRAYAAIAADPHHDAFLGRVDGRPTFLLETYDPAHDEQLAELPELAPGDLGMHVLVAPPADEPEPGLTTAVFHAVLDHCFADPSVRRVVVEPDVRNAKIRAKNVAAGFTELREVPLPGKTAMLSVLPREDRVHPDPRPVAVVPDEKHRDAPEGGAFGQGLPSADHLTPELMERAQRHLVAKAIAELSHERLIAPVVEDERTGTWRLDTGGEPGEPGASYVFTARVLPLEHWAIDEASIRRTVAGREVPLDAQELIAELAPVLEVPDALLPVYLEEIAATLAAGAWKLRHRDVPVADLIDADFQEIEAAMTEGHPGFIANNGRIGFSLDDYRAYAPETGATLRLHWVAARRDLTRLSLGEGETEQRLYDAELPPGVRDRFTAQLTGLGLDPADYLFLPVHPWQWQHKLAITFAPDVARRDLVHLGPGLDEHQPQQSIRTFFNRSRPRRHYVKTALAIQNMGFVRGLSPAYMAATPAINDWVAEVVHADPELRDCGFEVLREVAAIGYTGDAFHRLAGTSPYRKMIAALWRESPVPRLAEGEQLTTMAALLHRDAAGDALVTAWIKASPVDAADWVRAWLRCYLRPLVHCLAAYDLAFMPHGENLLLRLRDHVPTGAFMKDIGEEIAVMGDLPLPAEVERVRGDFPDDVKALAVHTDVFDGVLRHVAAILDADGLLPVEEFWAIARETIVAHAADHPELADAVARYDLLRPRFKHSCLNRLQLRNTLQMVDLSDQAESLIFAGTLANPVAVDRAGGSA</sequence>
<organism evidence="7 8">
    <name type="scientific">Nocardioides faecalis</name>
    <dbReference type="NCBI Taxonomy" id="2803858"/>
    <lineage>
        <taxon>Bacteria</taxon>
        <taxon>Bacillati</taxon>
        <taxon>Actinomycetota</taxon>
        <taxon>Actinomycetes</taxon>
        <taxon>Propionibacteriales</taxon>
        <taxon>Nocardioidaceae</taxon>
        <taxon>Nocardioides</taxon>
    </lineage>
</organism>
<dbReference type="Gene3D" id="6.10.250.3370">
    <property type="match status" value="1"/>
</dbReference>
<keyword evidence="8" id="KW-1185">Reference proteome</keyword>
<dbReference type="PANTHER" id="PTHR34384:SF6">
    <property type="entry name" value="STAPHYLOFERRIN B SYNTHASE"/>
    <property type="match status" value="1"/>
</dbReference>
<comment type="function">
    <text evidence="1">Acyltransferase required for the direct transfer of medium- to long-chain fatty acyl moieties from a carrier protein (MbtL) on to the epsilon-amino group of lysine residue in the mycobactin core.</text>
</comment>
<evidence type="ECO:0000256" key="1">
    <source>
        <dbReference type="ARBA" id="ARBA00003818"/>
    </source>
</evidence>
<dbReference type="PANTHER" id="PTHR34384">
    <property type="entry name" value="L-2,3-DIAMINOPROPANOATE--CITRATE LIGASE"/>
    <property type="match status" value="1"/>
</dbReference>
<dbReference type="Proteomes" id="UP000663791">
    <property type="component" value="Unassembled WGS sequence"/>
</dbReference>
<dbReference type="SUPFAM" id="SSF55729">
    <property type="entry name" value="Acyl-CoA N-acyltransferases (Nat)"/>
    <property type="match status" value="1"/>
</dbReference>
<dbReference type="GO" id="GO:0016746">
    <property type="term" value="F:acyltransferase activity"/>
    <property type="evidence" value="ECO:0007669"/>
    <property type="project" value="InterPro"/>
</dbReference>
<dbReference type="Gene3D" id="3.40.630.30">
    <property type="match status" value="1"/>
</dbReference>
<dbReference type="Gene3D" id="1.10.510.40">
    <property type="match status" value="1"/>
</dbReference>
<evidence type="ECO:0000256" key="3">
    <source>
        <dbReference type="ARBA" id="ARBA00007832"/>
    </source>
</evidence>
<comment type="pathway">
    <text evidence="2">Siderophore biosynthesis; mycobactin biosynthesis.</text>
</comment>
<dbReference type="Gene3D" id="3.30.310.280">
    <property type="match status" value="1"/>
</dbReference>
<dbReference type="Pfam" id="PF04183">
    <property type="entry name" value="IucA_IucC"/>
    <property type="match status" value="1"/>
</dbReference>
<dbReference type="InterPro" id="IPR016181">
    <property type="entry name" value="Acyl_CoA_acyltransferase"/>
</dbReference>
<evidence type="ECO:0000256" key="5">
    <source>
        <dbReference type="ARBA" id="ARBA00031122"/>
    </source>
</evidence>
<dbReference type="AlphaFoldDB" id="A0A938Y8I6"/>
<proteinExistence type="inferred from homology"/>
<name>A0A938Y8I6_9ACTN</name>
<dbReference type="InterPro" id="IPR019432">
    <property type="entry name" value="Acyltransferase_MbtK/IucB-like"/>
</dbReference>